<comment type="similarity">
    <text evidence="9">Belongs to the acetylglutamate kinase family. ArgB subfamily.</text>
</comment>
<feature type="site" description="Transition state stabilizer" evidence="9">
    <location>
        <position position="212"/>
    </location>
</feature>
<reference evidence="12 13" key="1">
    <citation type="submission" date="2018-06" db="EMBL/GenBank/DDBJ databases">
        <authorList>
            <consortium name="Pathogen Informatics"/>
            <person name="Doyle S."/>
        </authorList>
    </citation>
    <scope>NUCLEOTIDE SEQUENCE [LARGE SCALE GENOMIC DNA]</scope>
    <source>
        <strain evidence="12 13">NCTC12413</strain>
    </source>
</reference>
<dbReference type="GO" id="GO:0003991">
    <property type="term" value="F:acetylglutamate kinase activity"/>
    <property type="evidence" value="ECO:0007669"/>
    <property type="project" value="UniProtKB-UniRule"/>
</dbReference>
<dbReference type="InterPro" id="IPR001048">
    <property type="entry name" value="Asp/Glu/Uridylate_kinase"/>
</dbReference>
<dbReference type="RefSeq" id="WP_103388359.1">
    <property type="nucleotide sequence ID" value="NZ_BKAV01000010.1"/>
</dbReference>
<evidence type="ECO:0000313" key="13">
    <source>
        <dbReference type="Proteomes" id="UP000254956"/>
    </source>
</evidence>
<evidence type="ECO:0000256" key="3">
    <source>
        <dbReference type="ARBA" id="ARBA00022605"/>
    </source>
</evidence>
<dbReference type="HAMAP" id="MF_00082">
    <property type="entry name" value="ArgB"/>
    <property type="match status" value="1"/>
</dbReference>
<keyword evidence="4 9" id="KW-0808">Transferase</keyword>
<evidence type="ECO:0000256" key="1">
    <source>
        <dbReference type="ARBA" id="ARBA00004828"/>
    </source>
</evidence>
<evidence type="ECO:0000256" key="4">
    <source>
        <dbReference type="ARBA" id="ARBA00022679"/>
    </source>
</evidence>
<evidence type="ECO:0000313" key="11">
    <source>
        <dbReference type="EMBL" id="GEQ00253.1"/>
    </source>
</evidence>
<keyword evidence="14" id="KW-1185">Reference proteome</keyword>
<dbReference type="OrthoDB" id="9803155at2"/>
<dbReference type="PANTHER" id="PTHR23342">
    <property type="entry name" value="N-ACETYLGLUTAMATE SYNTHASE"/>
    <property type="match status" value="1"/>
</dbReference>
<feature type="domain" description="Aspartate/glutamate/uridylate kinase" evidence="10">
    <location>
        <begin position="3"/>
        <end position="230"/>
    </location>
</feature>
<evidence type="ECO:0000256" key="5">
    <source>
        <dbReference type="ARBA" id="ARBA00022741"/>
    </source>
</evidence>
<feature type="binding site" evidence="9">
    <location>
        <position position="154"/>
    </location>
    <ligand>
        <name>substrate</name>
    </ligand>
</feature>
<dbReference type="GO" id="GO:0005737">
    <property type="term" value="C:cytoplasm"/>
    <property type="evidence" value="ECO:0007669"/>
    <property type="project" value="UniProtKB-SubCell"/>
</dbReference>
<accession>A0A380BXT5</accession>
<gene>
    <name evidence="9 12" type="primary">argB</name>
    <name evidence="12" type="ORF">NCTC12413_00336</name>
    <name evidence="11" type="ORF">SAR03_12900</name>
</gene>
<dbReference type="STRING" id="1212545.SARL_00385"/>
<dbReference type="AlphaFoldDB" id="A0A380BXT5"/>
<evidence type="ECO:0000256" key="2">
    <source>
        <dbReference type="ARBA" id="ARBA00022571"/>
    </source>
</evidence>
<dbReference type="PANTHER" id="PTHR23342:SF0">
    <property type="entry name" value="N-ACETYLGLUTAMATE SYNTHASE, MITOCHONDRIAL"/>
    <property type="match status" value="1"/>
</dbReference>
<dbReference type="PIRSF" id="PIRSF000728">
    <property type="entry name" value="NAGK"/>
    <property type="match status" value="1"/>
</dbReference>
<evidence type="ECO:0000256" key="9">
    <source>
        <dbReference type="HAMAP-Rule" id="MF_00082"/>
    </source>
</evidence>
<dbReference type="CDD" id="cd04238">
    <property type="entry name" value="AAK_NAGK-like"/>
    <property type="match status" value="1"/>
</dbReference>
<keyword evidence="2 9" id="KW-0055">Arginine biosynthesis</keyword>
<keyword evidence="5 9" id="KW-0547">Nucleotide-binding</keyword>
<dbReference type="EMBL" id="BKAV01000010">
    <property type="protein sequence ID" value="GEQ00253.1"/>
    <property type="molecule type" value="Genomic_DNA"/>
</dbReference>
<evidence type="ECO:0000256" key="6">
    <source>
        <dbReference type="ARBA" id="ARBA00022777"/>
    </source>
</evidence>
<dbReference type="EC" id="2.7.2.8" evidence="9"/>
<dbReference type="EMBL" id="UGZE01000001">
    <property type="protein sequence ID" value="SUJ09072.1"/>
    <property type="molecule type" value="Genomic_DNA"/>
</dbReference>
<dbReference type="InterPro" id="IPR036393">
    <property type="entry name" value="AceGlu_kinase-like_sf"/>
</dbReference>
<evidence type="ECO:0000256" key="7">
    <source>
        <dbReference type="ARBA" id="ARBA00022840"/>
    </source>
</evidence>
<comment type="catalytic activity">
    <reaction evidence="8 9">
        <text>N-acetyl-L-glutamate + ATP = N-acetyl-L-glutamyl 5-phosphate + ADP</text>
        <dbReference type="Rhea" id="RHEA:14629"/>
        <dbReference type="ChEBI" id="CHEBI:30616"/>
        <dbReference type="ChEBI" id="CHEBI:44337"/>
        <dbReference type="ChEBI" id="CHEBI:57936"/>
        <dbReference type="ChEBI" id="CHEBI:456216"/>
        <dbReference type="EC" id="2.7.2.8"/>
    </reaction>
</comment>
<protein>
    <recommendedName>
        <fullName evidence="9">Acetylglutamate kinase</fullName>
        <ecNumber evidence="9">2.7.2.8</ecNumber>
    </recommendedName>
    <alternativeName>
        <fullName evidence="9">N-acetyl-L-glutamate 5-phosphotransferase</fullName>
    </alternativeName>
    <alternativeName>
        <fullName evidence="9">NAG kinase</fullName>
        <shortName evidence="9">NAGK</shortName>
    </alternativeName>
</protein>
<dbReference type="UniPathway" id="UPA00068">
    <property type="reaction ID" value="UER00107"/>
</dbReference>
<keyword evidence="7 9" id="KW-0067">ATP-binding</keyword>
<keyword evidence="6 9" id="KW-0418">Kinase</keyword>
<dbReference type="Proteomes" id="UP000254956">
    <property type="component" value="Unassembled WGS sequence"/>
</dbReference>
<reference evidence="11 14" key="2">
    <citation type="submission" date="2019-07" db="EMBL/GenBank/DDBJ databases">
        <title>Whole genome shotgun sequence of Staphylococcus arlettae NBRC 109765.</title>
        <authorList>
            <person name="Hosoyama A."/>
            <person name="Uohara A."/>
            <person name="Ohji S."/>
            <person name="Ichikawa N."/>
        </authorList>
    </citation>
    <scope>NUCLEOTIDE SEQUENCE [LARGE SCALE GENOMIC DNA]</scope>
    <source>
        <strain evidence="11 14">NBRC 109765</strain>
    </source>
</reference>
<evidence type="ECO:0000256" key="8">
    <source>
        <dbReference type="ARBA" id="ARBA00048141"/>
    </source>
</evidence>
<feature type="binding site" evidence="9">
    <location>
        <begin position="40"/>
        <end position="41"/>
    </location>
    <ligand>
        <name>substrate</name>
    </ligand>
</feature>
<feature type="binding site" evidence="9">
    <location>
        <position position="62"/>
    </location>
    <ligand>
        <name>substrate</name>
    </ligand>
</feature>
<organism evidence="12 13">
    <name type="scientific">Staphylococcus arlettae</name>
    <dbReference type="NCBI Taxonomy" id="29378"/>
    <lineage>
        <taxon>Bacteria</taxon>
        <taxon>Bacillati</taxon>
        <taxon>Bacillota</taxon>
        <taxon>Bacilli</taxon>
        <taxon>Bacillales</taxon>
        <taxon>Staphylococcaceae</taxon>
        <taxon>Staphylococcus</taxon>
    </lineage>
</organism>
<keyword evidence="9" id="KW-0963">Cytoplasm</keyword>
<dbReference type="SUPFAM" id="SSF53633">
    <property type="entry name" value="Carbamate kinase-like"/>
    <property type="match status" value="1"/>
</dbReference>
<dbReference type="Pfam" id="PF00696">
    <property type="entry name" value="AA_kinase"/>
    <property type="match status" value="1"/>
</dbReference>
<dbReference type="NCBIfam" id="TIGR00761">
    <property type="entry name" value="argB"/>
    <property type="match status" value="1"/>
</dbReference>
<dbReference type="GO" id="GO:0042450">
    <property type="term" value="P:L-arginine biosynthetic process via ornithine"/>
    <property type="evidence" value="ECO:0007669"/>
    <property type="project" value="UniProtKB-UniRule"/>
</dbReference>
<dbReference type="GO" id="GO:0005524">
    <property type="term" value="F:ATP binding"/>
    <property type="evidence" value="ECO:0007669"/>
    <property type="project" value="UniProtKB-UniRule"/>
</dbReference>
<proteinExistence type="inferred from homology"/>
<evidence type="ECO:0000313" key="14">
    <source>
        <dbReference type="Proteomes" id="UP000321598"/>
    </source>
</evidence>
<evidence type="ECO:0000259" key="10">
    <source>
        <dbReference type="Pfam" id="PF00696"/>
    </source>
</evidence>
<sequence length="252" mass="27265">MSYIVIKIGGSTLTNLDDSIIQDIYRLKQQGYQPIIVHGGGPFINTALAHNDVAPEFKDGLRVTSEQVLSITSQTLIGKVNPELVSKFNVQGQGALGLNGIDAQLFDIEPLHQQYGFVGEPININTVALNVLASEFIPVIASIGLKQGTKQQYNINADTLAYKIAEVLEAPIYILSDIPGVLIDEKVQASLNAKDIQKYIEQKEIYGGMIPKVQDAVLAIQHGCQKVVIAAGSETHIVEKVHKGDTVGTTIH</sequence>
<comment type="function">
    <text evidence="9">Catalyzes the ATP-dependent phosphorylation of N-acetyl-L-glutamate.</text>
</comment>
<dbReference type="InterPro" id="IPR037528">
    <property type="entry name" value="ArgB"/>
</dbReference>
<comment type="subcellular location">
    <subcellularLocation>
        <location evidence="9">Cytoplasm</location>
    </subcellularLocation>
</comment>
<dbReference type="InterPro" id="IPR004662">
    <property type="entry name" value="AcgluKinase_fam"/>
</dbReference>
<dbReference type="Proteomes" id="UP000321598">
    <property type="component" value="Unassembled WGS sequence"/>
</dbReference>
<dbReference type="Gene3D" id="3.40.1160.10">
    <property type="entry name" value="Acetylglutamate kinase-like"/>
    <property type="match status" value="1"/>
</dbReference>
<comment type="pathway">
    <text evidence="1 9">Amino-acid biosynthesis; L-arginine biosynthesis; N(2)-acetyl-L-ornithine from L-glutamate: step 2/4.</text>
</comment>
<evidence type="ECO:0000313" key="12">
    <source>
        <dbReference type="EMBL" id="SUJ09072.1"/>
    </source>
</evidence>
<keyword evidence="3 9" id="KW-0028">Amino-acid biosynthesis</keyword>
<name>A0A380BXT5_9STAP</name>
<feature type="site" description="Transition state stabilizer" evidence="9">
    <location>
        <position position="7"/>
    </location>
</feature>